<dbReference type="EMBL" id="BKCJ010003512">
    <property type="protein sequence ID" value="GEU55535.1"/>
    <property type="molecule type" value="Genomic_DNA"/>
</dbReference>
<protein>
    <submittedName>
        <fullName evidence="1">Uncharacterized protein</fullName>
    </submittedName>
</protein>
<dbReference type="AlphaFoldDB" id="A0A6L2L5H9"/>
<reference evidence="1" key="1">
    <citation type="journal article" date="2019" name="Sci. Rep.">
        <title>Draft genome of Tanacetum cinerariifolium, the natural source of mosquito coil.</title>
        <authorList>
            <person name="Yamashiro T."/>
            <person name="Shiraishi A."/>
            <person name="Satake H."/>
            <person name="Nakayama K."/>
        </authorList>
    </citation>
    <scope>NUCLEOTIDE SEQUENCE</scope>
</reference>
<accession>A0A6L2L5H9</accession>
<gene>
    <name evidence="1" type="ORF">Tci_027513</name>
</gene>
<name>A0A6L2L5H9_TANCI</name>
<evidence type="ECO:0000313" key="1">
    <source>
        <dbReference type="EMBL" id="GEU55535.1"/>
    </source>
</evidence>
<organism evidence="1">
    <name type="scientific">Tanacetum cinerariifolium</name>
    <name type="common">Dalmatian daisy</name>
    <name type="synonym">Chrysanthemum cinerariifolium</name>
    <dbReference type="NCBI Taxonomy" id="118510"/>
    <lineage>
        <taxon>Eukaryota</taxon>
        <taxon>Viridiplantae</taxon>
        <taxon>Streptophyta</taxon>
        <taxon>Embryophyta</taxon>
        <taxon>Tracheophyta</taxon>
        <taxon>Spermatophyta</taxon>
        <taxon>Magnoliopsida</taxon>
        <taxon>eudicotyledons</taxon>
        <taxon>Gunneridae</taxon>
        <taxon>Pentapetalae</taxon>
        <taxon>asterids</taxon>
        <taxon>campanulids</taxon>
        <taxon>Asterales</taxon>
        <taxon>Asteraceae</taxon>
        <taxon>Asteroideae</taxon>
        <taxon>Anthemideae</taxon>
        <taxon>Anthemidinae</taxon>
        <taxon>Tanacetum</taxon>
    </lineage>
</organism>
<comment type="caution">
    <text evidence="1">The sequence shown here is derived from an EMBL/GenBank/DDBJ whole genome shotgun (WGS) entry which is preliminary data.</text>
</comment>
<sequence>MDAERVVVLGVINLVKLGLPVFKLGRACRVEAVECHVRYSLFESSMVPISSLPPFMVCGDADRCVTMSILDECVNICVFASVSKTVSWRGDHVVSAMAGFRYRFHTRKPEPSYKRV</sequence>
<proteinExistence type="predicted"/>